<dbReference type="InterPro" id="IPR002126">
    <property type="entry name" value="Cadherin-like_dom"/>
</dbReference>
<evidence type="ECO:0000259" key="1">
    <source>
        <dbReference type="PROSITE" id="PS50268"/>
    </source>
</evidence>
<accession>A0ABV7RM48</accession>
<dbReference type="PROSITE" id="PS51257">
    <property type="entry name" value="PROKAR_LIPOPROTEIN"/>
    <property type="match status" value="1"/>
</dbReference>
<comment type="caution">
    <text evidence="2">The sequence shown here is derived from an EMBL/GenBank/DDBJ whole genome shotgun (WGS) entry which is preliminary data.</text>
</comment>
<dbReference type="Gene3D" id="2.120.10.30">
    <property type="entry name" value="TolB, C-terminal domain"/>
    <property type="match status" value="1"/>
</dbReference>
<dbReference type="InterPro" id="IPR011042">
    <property type="entry name" value="6-blade_b-propeller_TolB-like"/>
</dbReference>
<feature type="domain" description="Cadherin" evidence="1">
    <location>
        <begin position="43"/>
        <end position="156"/>
    </location>
</feature>
<dbReference type="CDD" id="cd11304">
    <property type="entry name" value="Cadherin_repeat"/>
    <property type="match status" value="1"/>
</dbReference>
<reference evidence="3" key="1">
    <citation type="journal article" date="2019" name="Int. J. Syst. Evol. Microbiol.">
        <title>The Global Catalogue of Microorganisms (GCM) 10K type strain sequencing project: providing services to taxonomists for standard genome sequencing and annotation.</title>
        <authorList>
            <consortium name="The Broad Institute Genomics Platform"/>
            <consortium name="The Broad Institute Genome Sequencing Center for Infectious Disease"/>
            <person name="Wu L."/>
            <person name="Ma J."/>
        </authorList>
    </citation>
    <scope>NUCLEOTIDE SEQUENCE [LARGE SCALE GENOMIC DNA]</scope>
    <source>
        <strain evidence="3">KCTC 42875</strain>
    </source>
</reference>
<dbReference type="PANTHER" id="PTHR19328">
    <property type="entry name" value="HEDGEHOG-INTERACTING PROTEIN"/>
    <property type="match status" value="1"/>
</dbReference>
<proteinExistence type="predicted"/>
<dbReference type="EMBL" id="JBHRXK010000001">
    <property type="protein sequence ID" value="MFC3550218.1"/>
    <property type="molecule type" value="Genomic_DNA"/>
</dbReference>
<dbReference type="PROSITE" id="PS50268">
    <property type="entry name" value="CADHERIN_2"/>
    <property type="match status" value="1"/>
</dbReference>
<sequence length="556" mass="58131">MLPGRITLQVLAMVMVAAVLAACGGGRGRVAVVVAPGNRPPAFTSPAFVSVPEDTAGAFHAVTASDPDGNALTFSLSGGVDQARFRITPAGMLSFETPPDFEAPADANRDNVYLVAIAVSDGLATATQQLSVTVTDVAGAGFRVRRVVSGLNMPVFLAPVPDGSGRAFVLELSGRVLILTPSSGAVATTPFLDLTGQLSTDGERGLLGFATAPDFSASGTFYVFVTDPVGTIEVRRYRTLASDRDRADPASGDAILRVPHPRSNHNGGWIGFGPDNLLYIAIGDGGGAGDPDNNGQNPNTLLGKILRIDPSTDAFPADPTRDYAIPTGNPFAAAGGAPEVWAYGLRNPFRNSFDPATGNLWIGDVGQGDVEEIDLMRPGDGGANFGWPILEGTAPFRGGSTAGLTPPVAEYRHGTGTREGDSVTGGHVYRGPVESLRGLYIFADFVRPNVWSVPVARLVPGTTLPSTEFTVRNADFAPDAGAFVNLVSFGVDASGHLYLLDLNGAIFVIEAAPNATPTAAWMNGPQRVSRGASMRSDEAPRNGARWTGVRRYEVRR</sequence>
<dbReference type="Gene3D" id="2.60.40.60">
    <property type="entry name" value="Cadherins"/>
    <property type="match status" value="1"/>
</dbReference>
<dbReference type="SUPFAM" id="SSF49313">
    <property type="entry name" value="Cadherin-like"/>
    <property type="match status" value="1"/>
</dbReference>
<dbReference type="InterPro" id="IPR015919">
    <property type="entry name" value="Cadherin-like_sf"/>
</dbReference>
<dbReference type="Proteomes" id="UP001595740">
    <property type="component" value="Unassembled WGS sequence"/>
</dbReference>
<keyword evidence="3" id="KW-1185">Reference proteome</keyword>
<gene>
    <name evidence="2" type="ORF">ACFOLC_04245</name>
</gene>
<name>A0ABV7RM48_9GAMM</name>
<dbReference type="SUPFAM" id="SSF50952">
    <property type="entry name" value="Soluble quinoprotein glucose dehydrogenase"/>
    <property type="match status" value="1"/>
</dbReference>
<evidence type="ECO:0000313" key="3">
    <source>
        <dbReference type="Proteomes" id="UP001595740"/>
    </source>
</evidence>
<organism evidence="2 3">
    <name type="scientific">Lysobacter cavernae</name>
    <dbReference type="NCBI Taxonomy" id="1685901"/>
    <lineage>
        <taxon>Bacteria</taxon>
        <taxon>Pseudomonadati</taxon>
        <taxon>Pseudomonadota</taxon>
        <taxon>Gammaproteobacteria</taxon>
        <taxon>Lysobacterales</taxon>
        <taxon>Lysobacteraceae</taxon>
        <taxon>Lysobacter</taxon>
    </lineage>
</organism>
<dbReference type="PANTHER" id="PTHR19328:SF75">
    <property type="entry name" value="ALDOSE SUGAR DEHYDROGENASE YLII"/>
    <property type="match status" value="1"/>
</dbReference>
<dbReference type="RefSeq" id="WP_386757820.1">
    <property type="nucleotide sequence ID" value="NZ_JBHRXK010000001.1"/>
</dbReference>
<dbReference type="InterPro" id="IPR011041">
    <property type="entry name" value="Quinoprot_gluc/sorb_DH_b-prop"/>
</dbReference>
<protein>
    <submittedName>
        <fullName evidence="2">PQQ-dependent sugar dehydrogenase</fullName>
    </submittedName>
</protein>
<evidence type="ECO:0000313" key="2">
    <source>
        <dbReference type="EMBL" id="MFC3550218.1"/>
    </source>
</evidence>
<dbReference type="InterPro" id="IPR012938">
    <property type="entry name" value="Glc/Sorbosone_DH"/>
</dbReference>
<dbReference type="Pfam" id="PF07995">
    <property type="entry name" value="GSDH"/>
    <property type="match status" value="1"/>
</dbReference>